<comment type="caution">
    <text evidence="5">The sequence shown here is derived from an EMBL/GenBank/DDBJ whole genome shotgun (WGS) entry which is preliminary data.</text>
</comment>
<evidence type="ECO:0000259" key="4">
    <source>
        <dbReference type="Pfam" id="PF08125"/>
    </source>
</evidence>
<dbReference type="SUPFAM" id="SSF117281">
    <property type="entry name" value="Kelch motif"/>
    <property type="match status" value="2"/>
</dbReference>
<keyword evidence="3" id="KW-0472">Membrane</keyword>
<dbReference type="PANTHER" id="PTHR46093:SF18">
    <property type="entry name" value="FIBRONECTIN TYPE-III DOMAIN-CONTAINING PROTEIN"/>
    <property type="match status" value="1"/>
</dbReference>
<evidence type="ECO:0000256" key="1">
    <source>
        <dbReference type="ARBA" id="ARBA00022441"/>
    </source>
</evidence>
<keyword evidence="3" id="KW-1133">Transmembrane helix</keyword>
<sequence>MLLFSPGQTAFQLRPLPGKALVIEDLQSVLPQFGSVPGVVVRTQAGQLAQDIALKLRIANGIHTAMVYAMALEGLFKTDDCIGHPHVLPYLEQLFERDIAHCCAELKLLRLAVTPVFSEWMSRIQHPHFGLECFFVCQNASQKMGIRLLPSIRAALAAGEAPSDFMIFALAVILRFLTPIGDQPRVGETPPVFVGRLDSSQSTEEFSYVSELNVRTSTGTYEFRDGDGIVPLLLRPLGRAGGCSATAASFLARSLRGVDRLVKSFPAWRALTSEDSNHAMPQRWKLENLLHAPAARYDHAAAWDGAQRKLWVHGGWDGLDGFRDLALPEHPIAIMFYKTSTDSVREVPHPMNRTSGTCTATGLLISGDLWSFDVLQHRWSLVPMSIGAPTQRWSHVAAWDGTFLWLHGGWSSTGSLRELWKFDPLLTLWSLLSDAGPAARHDHVATYDEIDHSLLVHGGWDGDQVFGDLWKFQERLRRWSRVSESVEARPTARFDHAAAYDAQRRTWWLHGGGNGVEGFTDLWALDVPTLQWTQVARGSGPSTWDHVCAWDPVGRALWIHGGWGSDDLWKFDVEANHWSIQERGGSPRWDHVAALDTHGPNAPMLYIHGGRDSNNRPYPGLVEFQLQPTMDCLMPGQLLSMGGSWTCPVAAITFISVLVLMAFAMCTASCTDWRLRSQRLHGGDGARTKAASLGCLGRCVNELLRHVQAIQLRVLPGDLQTASWHPSRPSSRRMAEGIERPELAPQVQRAHRQLPAEGLLHFSLAMDDPVPVHSSLGESLLFEF</sequence>
<dbReference type="InterPro" id="IPR013118">
    <property type="entry name" value="Mannitol_DH_C"/>
</dbReference>
<keyword evidence="6" id="KW-1185">Reference proteome</keyword>
<dbReference type="Gene3D" id="1.10.1040.10">
    <property type="entry name" value="N-(1-d-carboxylethyl)-l-norvaline Dehydrogenase, domain 2"/>
    <property type="match status" value="1"/>
</dbReference>
<dbReference type="InterPro" id="IPR015915">
    <property type="entry name" value="Kelch-typ_b-propeller"/>
</dbReference>
<evidence type="ECO:0000313" key="6">
    <source>
        <dbReference type="Proteomes" id="UP001642484"/>
    </source>
</evidence>
<dbReference type="InterPro" id="IPR013328">
    <property type="entry name" value="6PGD_dom2"/>
</dbReference>
<dbReference type="Gene3D" id="2.120.10.80">
    <property type="entry name" value="Kelch-type beta propeller"/>
    <property type="match status" value="2"/>
</dbReference>
<dbReference type="PANTHER" id="PTHR46093">
    <property type="entry name" value="ACYL-COA-BINDING DOMAIN-CONTAINING PROTEIN 5"/>
    <property type="match status" value="1"/>
</dbReference>
<dbReference type="SUPFAM" id="SSF48179">
    <property type="entry name" value="6-phosphogluconate dehydrogenase C-terminal domain-like"/>
    <property type="match status" value="1"/>
</dbReference>
<feature type="transmembrane region" description="Helical" evidence="3">
    <location>
        <begin position="649"/>
        <end position="670"/>
    </location>
</feature>
<keyword evidence="3" id="KW-0812">Transmembrane</keyword>
<dbReference type="Proteomes" id="UP001642484">
    <property type="component" value="Unassembled WGS sequence"/>
</dbReference>
<feature type="domain" description="Mannitol dehydrogenase C-terminal" evidence="4">
    <location>
        <begin position="53"/>
        <end position="179"/>
    </location>
</feature>
<evidence type="ECO:0000313" key="5">
    <source>
        <dbReference type="EMBL" id="CAK9058461.1"/>
    </source>
</evidence>
<organism evidence="5 6">
    <name type="scientific">Durusdinium trenchii</name>
    <dbReference type="NCBI Taxonomy" id="1381693"/>
    <lineage>
        <taxon>Eukaryota</taxon>
        <taxon>Sar</taxon>
        <taxon>Alveolata</taxon>
        <taxon>Dinophyceae</taxon>
        <taxon>Suessiales</taxon>
        <taxon>Symbiodiniaceae</taxon>
        <taxon>Durusdinium</taxon>
    </lineage>
</organism>
<dbReference type="Pfam" id="PF24681">
    <property type="entry name" value="Kelch_KLHDC2_KLHL20_DRC7"/>
    <property type="match status" value="1"/>
</dbReference>
<keyword evidence="2" id="KW-0677">Repeat</keyword>
<dbReference type="InterPro" id="IPR008927">
    <property type="entry name" value="6-PGluconate_DH-like_C_sf"/>
</dbReference>
<proteinExistence type="predicted"/>
<evidence type="ECO:0000256" key="2">
    <source>
        <dbReference type="ARBA" id="ARBA00022737"/>
    </source>
</evidence>
<reference evidence="5 6" key="1">
    <citation type="submission" date="2024-02" db="EMBL/GenBank/DDBJ databases">
        <authorList>
            <person name="Chen Y."/>
            <person name="Shah S."/>
            <person name="Dougan E. K."/>
            <person name="Thang M."/>
            <person name="Chan C."/>
        </authorList>
    </citation>
    <scope>NUCLEOTIDE SEQUENCE [LARGE SCALE GENOMIC DNA]</scope>
</reference>
<name>A0ABP0N4E5_9DINO</name>
<dbReference type="Pfam" id="PF08125">
    <property type="entry name" value="Mannitol_dh_C"/>
    <property type="match status" value="1"/>
</dbReference>
<keyword evidence="1" id="KW-0880">Kelch repeat</keyword>
<accession>A0ABP0N4E5</accession>
<protein>
    <recommendedName>
        <fullName evidence="4">Mannitol dehydrogenase C-terminal domain-containing protein</fullName>
    </recommendedName>
</protein>
<evidence type="ECO:0000256" key="3">
    <source>
        <dbReference type="SAM" id="Phobius"/>
    </source>
</evidence>
<gene>
    <name evidence="5" type="ORF">CCMP2556_LOCUS28823</name>
</gene>
<dbReference type="EMBL" id="CAXAMN010021361">
    <property type="protein sequence ID" value="CAK9058461.1"/>
    <property type="molecule type" value="Genomic_DNA"/>
</dbReference>